<evidence type="ECO:0000259" key="6">
    <source>
        <dbReference type="Pfam" id="PF12698"/>
    </source>
</evidence>
<dbReference type="GO" id="GO:0016020">
    <property type="term" value="C:membrane"/>
    <property type="evidence" value="ECO:0007669"/>
    <property type="project" value="UniProtKB-SubCell"/>
</dbReference>
<evidence type="ECO:0000256" key="4">
    <source>
        <dbReference type="ARBA" id="ARBA00023136"/>
    </source>
</evidence>
<feature type="transmembrane region" description="Helical" evidence="5">
    <location>
        <begin position="643"/>
        <end position="662"/>
    </location>
</feature>
<feature type="transmembrane region" description="Helical" evidence="5">
    <location>
        <begin position="583"/>
        <end position="606"/>
    </location>
</feature>
<dbReference type="NCBIfam" id="TIGR03061">
    <property type="entry name" value="pip_yhgE_Nterm"/>
    <property type="match status" value="1"/>
</dbReference>
<keyword evidence="4 5" id="KW-0472">Membrane</keyword>
<dbReference type="GO" id="GO:0140359">
    <property type="term" value="F:ABC-type transporter activity"/>
    <property type="evidence" value="ECO:0007669"/>
    <property type="project" value="InterPro"/>
</dbReference>
<feature type="transmembrane region" description="Helical" evidence="5">
    <location>
        <begin position="543"/>
        <end position="563"/>
    </location>
</feature>
<organism evidence="7 8">
    <name type="scientific">Neobacillus piezotolerans</name>
    <dbReference type="NCBI Taxonomy" id="2259171"/>
    <lineage>
        <taxon>Bacteria</taxon>
        <taxon>Bacillati</taxon>
        <taxon>Bacillota</taxon>
        <taxon>Bacilli</taxon>
        <taxon>Bacillales</taxon>
        <taxon>Bacillaceae</taxon>
        <taxon>Neobacillus</taxon>
    </lineage>
</organism>
<dbReference type="AlphaFoldDB" id="A0A3D8GMN7"/>
<keyword evidence="2 5" id="KW-0812">Transmembrane</keyword>
<dbReference type="Proteomes" id="UP000257144">
    <property type="component" value="Unassembled WGS sequence"/>
</dbReference>
<dbReference type="OrthoDB" id="9811483at2"/>
<comment type="caution">
    <text evidence="7">The sequence shown here is derived from an EMBL/GenBank/DDBJ whole genome shotgun (WGS) entry which is preliminary data.</text>
</comment>
<name>A0A3D8GMN7_9BACI</name>
<evidence type="ECO:0000313" key="8">
    <source>
        <dbReference type="Proteomes" id="UP000257144"/>
    </source>
</evidence>
<dbReference type="Gene3D" id="3.40.1710.10">
    <property type="entry name" value="abc type-2 transporter like domain"/>
    <property type="match status" value="1"/>
</dbReference>
<feature type="transmembrane region" description="Helical" evidence="5">
    <location>
        <begin position="612"/>
        <end position="634"/>
    </location>
</feature>
<dbReference type="PANTHER" id="PTHR43077">
    <property type="entry name" value="TRANSPORT PERMEASE YVFS-RELATED"/>
    <property type="match status" value="1"/>
</dbReference>
<dbReference type="EMBL" id="QNQT01000009">
    <property type="protein sequence ID" value="RDU35499.1"/>
    <property type="molecule type" value="Genomic_DNA"/>
</dbReference>
<dbReference type="NCBIfam" id="TIGR03057">
    <property type="entry name" value="xxxLxxG_by_4"/>
    <property type="match status" value="5"/>
</dbReference>
<protein>
    <submittedName>
        <fullName evidence="7">YhgE/Pip domain-containing protein</fullName>
    </submittedName>
</protein>
<dbReference type="InterPro" id="IPR017501">
    <property type="entry name" value="Phage_infect_YhgE_C"/>
</dbReference>
<comment type="subcellular location">
    <subcellularLocation>
        <location evidence="1">Membrane</location>
        <topology evidence="1">Multi-pass membrane protein</topology>
    </subcellularLocation>
</comment>
<evidence type="ECO:0000256" key="5">
    <source>
        <dbReference type="SAM" id="Phobius"/>
    </source>
</evidence>
<sequence>MVKNNMIKQELLAVLKNRKLLIPLIAVMFIPVLYAGMFLWAFWDPYDKLPELPVAVVNSDKGAEFNGEQLQLGDDLVEKLKDSNEFNFKIVGKEEGYKQLENQNYYMLIEIPANFSENATTLLENNPKKLDLIYVPNESYNFLSAQIGGTAIDKIKASLSAKITETYAETMFDKIGDLASGVEKASEGAGKLNEGSSELKNGSDKLNKSLQTLASKAIEFSEGVNKVNAGAGEVSKGTKQLASGLSELQAGHGKITAGAGQVKNGADQLAAGASQTRQGLETLNGKMPELVDGTAKLQQGAQDLAAKTGEWQKGSMDTAAGAATLDENIGAMVQQLLPLMAGLPEEQQKAMSEKLQALKAGSAQLAAATGQLSDGAGKIQSGAGTLAGGLGELKEGEMQAQQGIGALAKGSAALESGANKLVQGQGDVLSGLKTYESEFAKAKAGADELVGGASTLSGGTGQLASGTGALQSGTGKLAAGSEKLAQGTTALEDGSKELADKLSDGAKEASGVKADDKTYNMMADPVKVDNQKINTVPNYGTGFAPYFLSLGLFVGALLLSIVFPLRDPAGVPKSGISWFLGKFGILAGTGIIQALLADAILLGALGIHVESIPLFVGFSIVTSLTFITLIQFLVTTLGDPGRFIAIIILILQLTTSAGTFPLELIPHFLQKFNAFLPMTYSVAGFKAVISSGDFAFMSHNMLVLFGFMAAFVLGTLGYFTTMHKKKFTAMAN</sequence>
<feature type="domain" description="ABC-2 type transporter transmembrane" evidence="6">
    <location>
        <begin position="25"/>
        <end position="162"/>
    </location>
</feature>
<accession>A0A3D8GMN7</accession>
<keyword evidence="3 5" id="KW-1133">Transmembrane helix</keyword>
<reference evidence="7 8" key="1">
    <citation type="submission" date="2018-07" db="EMBL/GenBank/DDBJ databases">
        <title>Bacillus sp. YLB-04 draft genome sequence.</title>
        <authorList>
            <person name="Yu L."/>
            <person name="Tang X."/>
        </authorList>
    </citation>
    <scope>NUCLEOTIDE SEQUENCE [LARGE SCALE GENOMIC DNA]</scope>
    <source>
        <strain evidence="7 8">YLB-04</strain>
    </source>
</reference>
<evidence type="ECO:0000256" key="2">
    <source>
        <dbReference type="ARBA" id="ARBA00022692"/>
    </source>
</evidence>
<evidence type="ECO:0000256" key="1">
    <source>
        <dbReference type="ARBA" id="ARBA00004141"/>
    </source>
</evidence>
<evidence type="ECO:0000256" key="3">
    <source>
        <dbReference type="ARBA" id="ARBA00022989"/>
    </source>
</evidence>
<feature type="transmembrane region" description="Helical" evidence="5">
    <location>
        <begin position="701"/>
        <end position="720"/>
    </location>
</feature>
<dbReference type="Pfam" id="PF12698">
    <property type="entry name" value="ABC2_membrane_3"/>
    <property type="match status" value="2"/>
</dbReference>
<evidence type="ECO:0000313" key="7">
    <source>
        <dbReference type="EMBL" id="RDU35499.1"/>
    </source>
</evidence>
<proteinExistence type="predicted"/>
<dbReference type="SUPFAM" id="SSF58104">
    <property type="entry name" value="Methyl-accepting chemotaxis protein (MCP) signaling domain"/>
    <property type="match status" value="1"/>
</dbReference>
<keyword evidence="8" id="KW-1185">Reference proteome</keyword>
<dbReference type="InterPro" id="IPR013525">
    <property type="entry name" value="ABC2_TM"/>
</dbReference>
<feature type="domain" description="ABC-2 type transporter transmembrane" evidence="6">
    <location>
        <begin position="518"/>
        <end position="714"/>
    </location>
</feature>
<dbReference type="PANTHER" id="PTHR43077:SF5">
    <property type="entry name" value="PHAGE INFECTION PROTEIN"/>
    <property type="match status" value="1"/>
</dbReference>
<dbReference type="InterPro" id="IPR051328">
    <property type="entry name" value="T7SS_ABC-Transporter"/>
</dbReference>
<dbReference type="InterPro" id="IPR017500">
    <property type="entry name" value="Phage_infect_YhgE_N"/>
</dbReference>
<gene>
    <name evidence="7" type="ORF">DRW41_17315</name>
</gene>
<dbReference type="InterPro" id="IPR023908">
    <property type="entry name" value="xxxLxxG_rpt"/>
</dbReference>
<dbReference type="NCBIfam" id="TIGR03062">
    <property type="entry name" value="pip_yhgE_Cterm"/>
    <property type="match status" value="1"/>
</dbReference>
<feature type="transmembrane region" description="Helical" evidence="5">
    <location>
        <begin position="20"/>
        <end position="43"/>
    </location>
</feature>